<protein>
    <submittedName>
        <fullName evidence="5">AraC family transcriptional regulator</fullName>
    </submittedName>
</protein>
<keyword evidence="1" id="KW-0805">Transcription regulation</keyword>
<dbReference type="InterPro" id="IPR035418">
    <property type="entry name" value="AraC-bd_2"/>
</dbReference>
<reference evidence="5 6" key="1">
    <citation type="submission" date="2023-06" db="EMBL/GenBank/DDBJ databases">
        <title>Rhodococcus indonesiensis sp. nov a new member of the Rhodococcus ruber lineage isolated from a sediment of neutral hot spring.</title>
        <authorList>
            <person name="Kusuma A.B."/>
            <person name="Fenylestari G."/>
            <person name="Ammar F."/>
            <person name="Nouioui I."/>
            <person name="Goodfellow M."/>
        </authorList>
    </citation>
    <scope>NUCLEOTIDE SEQUENCE [LARGE SCALE GENOMIC DNA]</scope>
    <source>
        <strain evidence="5 6">CSLK01-03</strain>
    </source>
</reference>
<dbReference type="EMBL" id="JAUBOF010000018">
    <property type="protein sequence ID" value="MDM7488174.1"/>
    <property type="molecule type" value="Genomic_DNA"/>
</dbReference>
<evidence type="ECO:0000259" key="4">
    <source>
        <dbReference type="PROSITE" id="PS01124"/>
    </source>
</evidence>
<dbReference type="SMART" id="SM00342">
    <property type="entry name" value="HTH_ARAC"/>
    <property type="match status" value="1"/>
</dbReference>
<dbReference type="Pfam" id="PF14525">
    <property type="entry name" value="AraC_binding_2"/>
    <property type="match status" value="1"/>
</dbReference>
<evidence type="ECO:0000256" key="1">
    <source>
        <dbReference type="ARBA" id="ARBA00023015"/>
    </source>
</evidence>
<name>A0ABT7RLL6_9NOCA</name>
<keyword evidence="2" id="KW-0238">DNA-binding</keyword>
<dbReference type="PROSITE" id="PS00041">
    <property type="entry name" value="HTH_ARAC_FAMILY_1"/>
    <property type="match status" value="1"/>
</dbReference>
<dbReference type="PANTHER" id="PTHR46796">
    <property type="entry name" value="HTH-TYPE TRANSCRIPTIONAL ACTIVATOR RHAS-RELATED"/>
    <property type="match status" value="1"/>
</dbReference>
<feature type="domain" description="HTH araC/xylS-type" evidence="4">
    <location>
        <begin position="229"/>
        <end position="330"/>
    </location>
</feature>
<keyword evidence="3" id="KW-0804">Transcription</keyword>
<evidence type="ECO:0000256" key="3">
    <source>
        <dbReference type="ARBA" id="ARBA00023163"/>
    </source>
</evidence>
<evidence type="ECO:0000313" key="6">
    <source>
        <dbReference type="Proteomes" id="UP001233164"/>
    </source>
</evidence>
<dbReference type="InterPro" id="IPR018060">
    <property type="entry name" value="HTH_AraC"/>
</dbReference>
<organism evidence="5 6">
    <name type="scientific">Rhodococcus indonesiensis</name>
    <dbReference type="NCBI Taxonomy" id="3055869"/>
    <lineage>
        <taxon>Bacteria</taxon>
        <taxon>Bacillati</taxon>
        <taxon>Actinomycetota</taxon>
        <taxon>Actinomycetes</taxon>
        <taxon>Mycobacteriales</taxon>
        <taxon>Nocardiaceae</taxon>
        <taxon>Rhodococcus</taxon>
    </lineage>
</organism>
<dbReference type="InterPro" id="IPR050204">
    <property type="entry name" value="AraC_XylS_family_regulators"/>
</dbReference>
<dbReference type="RefSeq" id="WP_289378252.1">
    <property type="nucleotide sequence ID" value="NZ_JAUBOF010000018.1"/>
</dbReference>
<dbReference type="PROSITE" id="PS01124">
    <property type="entry name" value="HTH_ARAC_FAMILY_2"/>
    <property type="match status" value="1"/>
</dbReference>
<gene>
    <name evidence="5" type="ORF">QT969_07755</name>
</gene>
<dbReference type="Proteomes" id="UP001233164">
    <property type="component" value="Unassembled WGS sequence"/>
</dbReference>
<dbReference type="InterPro" id="IPR009057">
    <property type="entry name" value="Homeodomain-like_sf"/>
</dbReference>
<evidence type="ECO:0000313" key="5">
    <source>
        <dbReference type="EMBL" id="MDM7488174.1"/>
    </source>
</evidence>
<comment type="caution">
    <text evidence="5">The sequence shown here is derived from an EMBL/GenBank/DDBJ whole genome shotgun (WGS) entry which is preliminary data.</text>
</comment>
<dbReference type="InterPro" id="IPR018062">
    <property type="entry name" value="HTH_AraC-typ_CS"/>
</dbReference>
<dbReference type="Gene3D" id="1.10.10.60">
    <property type="entry name" value="Homeodomain-like"/>
    <property type="match status" value="1"/>
</dbReference>
<proteinExistence type="predicted"/>
<accession>A0ABT7RLL6</accession>
<sequence length="334" mass="36760">MESSDTGIRQSATTAFRSDDIDASRTIGGGVFYPHEVRVLGSERTFEMQLRAVTCGPITLGMLDYSTEVEISTGELLDAYQINIPLRGELVTGSGDGRMVATPDVAAVYRCDRRTILRGWSSAHPAPVLAVKIDRRALEDQLSERIGRALTDPIAFGVEFDLRTVRGRQWLSVVRALAVSLDDPTASGLHPIVAAPMAECLMNGLLVAADHDHRRGLDTPKAVLPAVVRRAVDFMDEHADEPLSVAQISRHLGVSVRALQLGFQTSLGTTPMRHLKRIRLQRVRRELVNADPQTAGVTEIARRWGFLHAGRFAGEYREAFGVSPSRDLRAMPYR</sequence>
<dbReference type="SUPFAM" id="SSF46689">
    <property type="entry name" value="Homeodomain-like"/>
    <property type="match status" value="2"/>
</dbReference>
<evidence type="ECO:0000256" key="2">
    <source>
        <dbReference type="ARBA" id="ARBA00023125"/>
    </source>
</evidence>
<dbReference type="PANTHER" id="PTHR46796:SF12">
    <property type="entry name" value="HTH-TYPE DNA-BINDING TRANSCRIPTIONAL ACTIVATOR EUTR"/>
    <property type="match status" value="1"/>
</dbReference>
<dbReference type="Pfam" id="PF12833">
    <property type="entry name" value="HTH_18"/>
    <property type="match status" value="1"/>
</dbReference>
<keyword evidence="6" id="KW-1185">Reference proteome</keyword>